<evidence type="ECO:0000256" key="2">
    <source>
        <dbReference type="SAM" id="MobiDB-lite"/>
    </source>
</evidence>
<dbReference type="EMBL" id="MJEQ01000966">
    <property type="protein sequence ID" value="OIT32955.1"/>
    <property type="molecule type" value="Genomic_DNA"/>
</dbReference>
<feature type="compositionally biased region" description="Basic residues" evidence="2">
    <location>
        <begin position="75"/>
        <end position="87"/>
    </location>
</feature>
<dbReference type="Proteomes" id="UP000187609">
    <property type="component" value="Unassembled WGS sequence"/>
</dbReference>
<dbReference type="STRING" id="49451.A0A314KUS3"/>
<feature type="region of interest" description="Disordered" evidence="2">
    <location>
        <begin position="209"/>
        <end position="249"/>
    </location>
</feature>
<dbReference type="KEGG" id="nau:109206627"/>
<dbReference type="SMR" id="A0A314KUS3"/>
<comment type="caution">
    <text evidence="4">The sequence shown here is derived from an EMBL/GenBank/DDBJ whole genome shotgun (WGS) entry which is preliminary data.</text>
</comment>
<feature type="region of interest" description="Disordered" evidence="2">
    <location>
        <begin position="1"/>
        <end position="99"/>
    </location>
</feature>
<evidence type="ECO:0000256" key="1">
    <source>
        <dbReference type="SAM" id="Coils"/>
    </source>
</evidence>
<gene>
    <name evidence="4" type="primary">WIP2_1</name>
    <name evidence="4" type="ORF">A4A49_28527</name>
</gene>
<keyword evidence="5" id="KW-1185">Reference proteome</keyword>
<feature type="compositionally biased region" description="Polar residues" evidence="2">
    <location>
        <begin position="18"/>
        <end position="42"/>
    </location>
</feature>
<sequence length="596" mass="65330">MDLDDQNSALKSARHNEAMTTPQSKIGSNGSSTPVGNNSNNNKLDDVKGKGIEINGPVDNSPPLVKSTPTSKGFGLKKWKRIKRGAHKDHGDSSSSSINSDKLLKRGLANPVAISAKPVHFSAGSIQRSDGSVSSTNAVFRSPGVLVDGFGVIGDLTFNAVSESENSEDRSSKSSTAASAPKARYEAPVVLGFSSDMHQLRSLSGKNLGTSAQQAHQGKGRAETSKKPRGEMVKVEKENSHSSMESDSRSSNFLFMQGSDYVTSNDTKCERSMMYDGEFSDEAQDRERPIGEELHAGRERGNDRESENVSQEDLVAESPWEVKEEKSENQGSFTDHDPLMESIFNLQTAQEALERELQKFKEIGKDVIFGHSLEDVGIPSDFTSDLPGPNTSEQSQHRDGARHSFNSLGSEVVSLKRNIILLQRKLQKAADRVKSKEAKVTELEAILGSSSKKEEKTIDTMHQSSRDMESELEGLFRQKIEAEVQYLAISRTAQKLRAAAVDQATLLEEQKIVASEQAQIVHRLGDAEAKAAMLKTQAEKLESYCEDIATTDEKLKLQKNVYKYSSCFLIQLVLLAIVVGLFLMQTSHNYAEVVPT</sequence>
<keyword evidence="3" id="KW-1133">Transmembrane helix</keyword>
<feature type="region of interest" description="Disordered" evidence="2">
    <location>
        <begin position="379"/>
        <end position="403"/>
    </location>
</feature>
<evidence type="ECO:0000313" key="5">
    <source>
        <dbReference type="Proteomes" id="UP000187609"/>
    </source>
</evidence>
<dbReference type="PANTHER" id="PTHR34562">
    <property type="entry name" value="WPP DOMAIN-INTERACTING PROTEIN 2"/>
    <property type="match status" value="1"/>
</dbReference>
<feature type="coiled-coil region" evidence="1">
    <location>
        <begin position="412"/>
        <end position="446"/>
    </location>
</feature>
<proteinExistence type="predicted"/>
<evidence type="ECO:0000256" key="3">
    <source>
        <dbReference type="SAM" id="Phobius"/>
    </source>
</evidence>
<name>A0A314KUS3_NICAT</name>
<keyword evidence="3" id="KW-0472">Membrane</keyword>
<keyword evidence="3" id="KW-0812">Transmembrane</keyword>
<feature type="region of interest" description="Disordered" evidence="2">
    <location>
        <begin position="162"/>
        <end position="181"/>
    </location>
</feature>
<feature type="compositionally biased region" description="Basic and acidic residues" evidence="2">
    <location>
        <begin position="293"/>
        <end position="307"/>
    </location>
</feature>
<reference evidence="4" key="1">
    <citation type="submission" date="2016-11" db="EMBL/GenBank/DDBJ databases">
        <title>The genome of Nicotiana attenuata.</title>
        <authorList>
            <person name="Xu S."/>
            <person name="Brockmoeller T."/>
            <person name="Gaquerel E."/>
            <person name="Navarro A."/>
            <person name="Kuhl H."/>
            <person name="Gase K."/>
            <person name="Ling Z."/>
            <person name="Zhou W."/>
            <person name="Kreitzer C."/>
            <person name="Stanke M."/>
            <person name="Tang H."/>
            <person name="Lyons E."/>
            <person name="Pandey P."/>
            <person name="Pandey S.P."/>
            <person name="Timmermann B."/>
            <person name="Baldwin I.T."/>
        </authorList>
    </citation>
    <scope>NUCLEOTIDE SEQUENCE [LARGE SCALE GENOMIC DNA]</scope>
    <source>
        <strain evidence="4">UT</strain>
    </source>
</reference>
<organism evidence="4 5">
    <name type="scientific">Nicotiana attenuata</name>
    <name type="common">Coyote tobacco</name>
    <dbReference type="NCBI Taxonomy" id="49451"/>
    <lineage>
        <taxon>Eukaryota</taxon>
        <taxon>Viridiplantae</taxon>
        <taxon>Streptophyta</taxon>
        <taxon>Embryophyta</taxon>
        <taxon>Tracheophyta</taxon>
        <taxon>Spermatophyta</taxon>
        <taxon>Magnoliopsida</taxon>
        <taxon>eudicotyledons</taxon>
        <taxon>Gunneridae</taxon>
        <taxon>Pentapetalae</taxon>
        <taxon>asterids</taxon>
        <taxon>lamiids</taxon>
        <taxon>Solanales</taxon>
        <taxon>Solanaceae</taxon>
        <taxon>Nicotianoideae</taxon>
        <taxon>Nicotianeae</taxon>
        <taxon>Nicotiana</taxon>
    </lineage>
</organism>
<dbReference type="Gramene" id="OIT32955">
    <property type="protein sequence ID" value="OIT32955"/>
    <property type="gene ID" value="A4A49_28527"/>
</dbReference>
<feature type="region of interest" description="Disordered" evidence="2">
    <location>
        <begin position="293"/>
        <end position="337"/>
    </location>
</feature>
<feature type="transmembrane region" description="Helical" evidence="3">
    <location>
        <begin position="561"/>
        <end position="583"/>
    </location>
</feature>
<dbReference type="InterPro" id="IPR044696">
    <property type="entry name" value="WIP1/2/3"/>
</dbReference>
<dbReference type="AlphaFoldDB" id="A0A314KUS3"/>
<dbReference type="GeneID" id="109206627"/>
<dbReference type="OrthoDB" id="680851at2759"/>
<dbReference type="PANTHER" id="PTHR34562:SF8">
    <property type="entry name" value="WPP DOMAIN-INTERACTING PROTEIN 1"/>
    <property type="match status" value="1"/>
</dbReference>
<keyword evidence="1" id="KW-0175">Coiled coil</keyword>
<feature type="compositionally biased region" description="Basic and acidic residues" evidence="2">
    <location>
        <begin position="220"/>
        <end position="248"/>
    </location>
</feature>
<feature type="compositionally biased region" description="Basic and acidic residues" evidence="2">
    <location>
        <begin position="320"/>
        <end position="337"/>
    </location>
</feature>
<accession>A0A314KUS3</accession>
<protein>
    <submittedName>
        <fullName evidence="4">Wpp domain-interacting protein 2</fullName>
    </submittedName>
</protein>
<feature type="compositionally biased region" description="Polar residues" evidence="2">
    <location>
        <begin position="1"/>
        <end position="10"/>
    </location>
</feature>
<evidence type="ECO:0000313" key="4">
    <source>
        <dbReference type="EMBL" id="OIT32955.1"/>
    </source>
</evidence>